<dbReference type="SMART" id="SM00066">
    <property type="entry name" value="GAL4"/>
    <property type="match status" value="1"/>
</dbReference>
<feature type="compositionally biased region" description="Low complexity" evidence="3">
    <location>
        <begin position="51"/>
        <end position="61"/>
    </location>
</feature>
<evidence type="ECO:0000313" key="6">
    <source>
        <dbReference type="Proteomes" id="UP000799772"/>
    </source>
</evidence>
<dbReference type="CDD" id="cd00067">
    <property type="entry name" value="GAL4"/>
    <property type="match status" value="1"/>
</dbReference>
<dbReference type="GO" id="GO:0006351">
    <property type="term" value="P:DNA-templated transcription"/>
    <property type="evidence" value="ECO:0007669"/>
    <property type="project" value="InterPro"/>
</dbReference>
<dbReference type="Gene3D" id="4.10.240.10">
    <property type="entry name" value="Zn(2)-C6 fungal-type DNA-binding domain"/>
    <property type="match status" value="1"/>
</dbReference>
<keyword evidence="1" id="KW-0479">Metal-binding</keyword>
<evidence type="ECO:0000256" key="3">
    <source>
        <dbReference type="SAM" id="MobiDB-lite"/>
    </source>
</evidence>
<evidence type="ECO:0000256" key="1">
    <source>
        <dbReference type="ARBA" id="ARBA00022723"/>
    </source>
</evidence>
<dbReference type="PROSITE" id="PS00463">
    <property type="entry name" value="ZN2_CY6_FUNGAL_1"/>
    <property type="match status" value="1"/>
</dbReference>
<dbReference type="PROSITE" id="PS50048">
    <property type="entry name" value="ZN2_CY6_FUNGAL_2"/>
    <property type="match status" value="1"/>
</dbReference>
<organism evidence="5 6">
    <name type="scientific">Rhizodiscina lignyota</name>
    <dbReference type="NCBI Taxonomy" id="1504668"/>
    <lineage>
        <taxon>Eukaryota</taxon>
        <taxon>Fungi</taxon>
        <taxon>Dikarya</taxon>
        <taxon>Ascomycota</taxon>
        <taxon>Pezizomycotina</taxon>
        <taxon>Dothideomycetes</taxon>
        <taxon>Pleosporomycetidae</taxon>
        <taxon>Aulographales</taxon>
        <taxon>Rhizodiscinaceae</taxon>
        <taxon>Rhizodiscina</taxon>
    </lineage>
</organism>
<dbReference type="SUPFAM" id="SSF57701">
    <property type="entry name" value="Zn2/Cys6 DNA-binding domain"/>
    <property type="match status" value="1"/>
</dbReference>
<feature type="domain" description="Zn(2)-C6 fungal-type" evidence="4">
    <location>
        <begin position="6"/>
        <end position="36"/>
    </location>
</feature>
<evidence type="ECO:0000259" key="4">
    <source>
        <dbReference type="PROSITE" id="PS50048"/>
    </source>
</evidence>
<dbReference type="EMBL" id="ML978134">
    <property type="protein sequence ID" value="KAF2094421.1"/>
    <property type="molecule type" value="Genomic_DNA"/>
</dbReference>
<gene>
    <name evidence="5" type="ORF">NA57DRAFT_13940</name>
</gene>
<keyword evidence="2" id="KW-0539">Nucleus</keyword>
<feature type="region of interest" description="Disordered" evidence="3">
    <location>
        <begin position="38"/>
        <end position="61"/>
    </location>
</feature>
<keyword evidence="6" id="KW-1185">Reference proteome</keyword>
<dbReference type="GO" id="GO:0000981">
    <property type="term" value="F:DNA-binding transcription factor activity, RNA polymerase II-specific"/>
    <property type="evidence" value="ECO:0007669"/>
    <property type="project" value="InterPro"/>
</dbReference>
<reference evidence="5" key="1">
    <citation type="journal article" date="2020" name="Stud. Mycol.">
        <title>101 Dothideomycetes genomes: a test case for predicting lifestyles and emergence of pathogens.</title>
        <authorList>
            <person name="Haridas S."/>
            <person name="Albert R."/>
            <person name="Binder M."/>
            <person name="Bloem J."/>
            <person name="Labutti K."/>
            <person name="Salamov A."/>
            <person name="Andreopoulos B."/>
            <person name="Baker S."/>
            <person name="Barry K."/>
            <person name="Bills G."/>
            <person name="Bluhm B."/>
            <person name="Cannon C."/>
            <person name="Castanera R."/>
            <person name="Culley D."/>
            <person name="Daum C."/>
            <person name="Ezra D."/>
            <person name="Gonzalez J."/>
            <person name="Henrissat B."/>
            <person name="Kuo A."/>
            <person name="Liang C."/>
            <person name="Lipzen A."/>
            <person name="Lutzoni F."/>
            <person name="Magnuson J."/>
            <person name="Mondo S."/>
            <person name="Nolan M."/>
            <person name="Ohm R."/>
            <person name="Pangilinan J."/>
            <person name="Park H.-J."/>
            <person name="Ramirez L."/>
            <person name="Alfaro M."/>
            <person name="Sun H."/>
            <person name="Tritt A."/>
            <person name="Yoshinaga Y."/>
            <person name="Zwiers L.-H."/>
            <person name="Turgeon B."/>
            <person name="Goodwin S."/>
            <person name="Spatafora J."/>
            <person name="Crous P."/>
            <person name="Grigoriev I."/>
        </authorList>
    </citation>
    <scope>NUCLEOTIDE SEQUENCE</scope>
    <source>
        <strain evidence="5">CBS 133067</strain>
    </source>
</reference>
<feature type="non-terminal residue" evidence="5">
    <location>
        <position position="1"/>
    </location>
</feature>
<dbReference type="AlphaFoldDB" id="A0A9P4M1A2"/>
<dbReference type="InterPro" id="IPR001138">
    <property type="entry name" value="Zn2Cys6_DnaBD"/>
</dbReference>
<dbReference type="OrthoDB" id="10067394at2759"/>
<accession>A0A9P4M1A2</accession>
<dbReference type="PANTHER" id="PTHR47431">
    <property type="entry name" value="ZN(II)2CYS6 TRANSCRIPTION FACTOR (EUROFUNG)-RELATED"/>
    <property type="match status" value="1"/>
</dbReference>
<dbReference type="Pfam" id="PF00172">
    <property type="entry name" value="Zn_clus"/>
    <property type="match status" value="1"/>
</dbReference>
<dbReference type="PANTHER" id="PTHR47431:SF4">
    <property type="entry name" value="ZN(II)2CYS6 TRANSCRIPTION FACTOR (EUROFUNG)"/>
    <property type="match status" value="1"/>
</dbReference>
<proteinExistence type="predicted"/>
<protein>
    <recommendedName>
        <fullName evidence="4">Zn(2)-C6 fungal-type domain-containing protein</fullName>
    </recommendedName>
</protein>
<evidence type="ECO:0000256" key="2">
    <source>
        <dbReference type="ARBA" id="ARBA00023242"/>
    </source>
</evidence>
<dbReference type="GO" id="GO:0008270">
    <property type="term" value="F:zinc ion binding"/>
    <property type="evidence" value="ECO:0007669"/>
    <property type="project" value="InterPro"/>
</dbReference>
<dbReference type="Proteomes" id="UP000799772">
    <property type="component" value="Unassembled WGS sequence"/>
</dbReference>
<sequence>FRVSLACIQCRSRHLRCDAVSPICSRCRDSGSECTYQKSRRGGRPKIQNRTAQQTPFSSFSTSPLPALDRRLSASAPAGSLLTAFQLAETNAVPCLVSDKSDGTFPGTPSSIGHCLSYNPDDRWHDWNAFMDLYYIWFHDAQPCVLPPEFMKLRLKEAPPDLKVLVLAMKYIGSRFVPRISSESLERAVEDELAKLSASANRFEVQALVLLSTAVYWNNDLRRARELLNRATAKALNLGMNLKEFAAERCGGDSVLAESMRRTWWQLYFTDAHTTWSNHETFFGSSQRYTPATVELPCEDLDYNSGNIPKPKTLEDYDNREFALEEDTLFSSFAYVIGLVRSLDHVAAGIPRDSVEHVKEISANTDAAIGAWQSLLCKSKRKLFRDDGSLDELMYKANTLIEVYVVDMHRFLSTLVYSPIEAISSCAPPPPPNAPQQGEDRDAFTHTKKILLAIERMTALLTLPTNMAAHTPFTICMVATVTIGHLSACNHVLKGEQLKIARERIRVAIGALEAFAEVWPRGKKVLREVKLVARELLGLDSQRNSP</sequence>
<feature type="non-terminal residue" evidence="5">
    <location>
        <position position="546"/>
    </location>
</feature>
<dbReference type="GO" id="GO:0003677">
    <property type="term" value="F:DNA binding"/>
    <property type="evidence" value="ECO:0007669"/>
    <property type="project" value="InterPro"/>
</dbReference>
<name>A0A9P4M1A2_9PEZI</name>
<evidence type="ECO:0000313" key="5">
    <source>
        <dbReference type="EMBL" id="KAF2094421.1"/>
    </source>
</evidence>
<dbReference type="InterPro" id="IPR007219">
    <property type="entry name" value="XnlR_reg_dom"/>
</dbReference>
<comment type="caution">
    <text evidence="5">The sequence shown here is derived from an EMBL/GenBank/DDBJ whole genome shotgun (WGS) entry which is preliminary data.</text>
</comment>
<dbReference type="Pfam" id="PF04082">
    <property type="entry name" value="Fungal_trans"/>
    <property type="match status" value="1"/>
</dbReference>
<dbReference type="CDD" id="cd12148">
    <property type="entry name" value="fungal_TF_MHR"/>
    <property type="match status" value="1"/>
</dbReference>
<dbReference type="InterPro" id="IPR036864">
    <property type="entry name" value="Zn2-C6_fun-type_DNA-bd_sf"/>
</dbReference>